<evidence type="ECO:0000256" key="1">
    <source>
        <dbReference type="PIRNR" id="PIRNR006444"/>
    </source>
</evidence>
<proteinExistence type="inferred from homology"/>
<dbReference type="Pfam" id="PF14535">
    <property type="entry name" value="AMP-binding_C_2"/>
    <property type="match status" value="1"/>
</dbReference>
<dbReference type="Proteomes" id="UP001519294">
    <property type="component" value="Unassembled WGS sequence"/>
</dbReference>
<evidence type="ECO:0000313" key="4">
    <source>
        <dbReference type="EMBL" id="MBP2258482.1"/>
    </source>
</evidence>
<comment type="function">
    <text evidence="1">Catalyzes the activation of phenylacetic acid (PA) to phenylacetyl-CoA (PA-CoA).</text>
</comment>
<dbReference type="Gene3D" id="3.40.50.12780">
    <property type="entry name" value="N-terminal domain of ligase-like"/>
    <property type="match status" value="1"/>
</dbReference>
<dbReference type="InterPro" id="IPR000873">
    <property type="entry name" value="AMP-dep_synth/lig_dom"/>
</dbReference>
<feature type="domain" description="AMP-dependent ligase C-terminal" evidence="3">
    <location>
        <begin position="335"/>
        <end position="436"/>
    </location>
</feature>
<dbReference type="PANTHER" id="PTHR43439:SF1">
    <property type="entry name" value="PHENYLACETATE-COENZYME A LIGASE"/>
    <property type="match status" value="1"/>
</dbReference>
<evidence type="ECO:0000259" key="3">
    <source>
        <dbReference type="Pfam" id="PF14535"/>
    </source>
</evidence>
<dbReference type="EC" id="6.2.1.30" evidence="1"/>
<comment type="pathway">
    <text evidence="1">Aromatic compound metabolism; phenylacetate degradation.</text>
</comment>
<evidence type="ECO:0000259" key="2">
    <source>
        <dbReference type="Pfam" id="PF00501"/>
    </source>
</evidence>
<keyword evidence="1" id="KW-0547">Nucleotide-binding</keyword>
<dbReference type="Gene3D" id="3.30.300.30">
    <property type="match status" value="1"/>
</dbReference>
<comment type="similarity">
    <text evidence="1">Belongs to the phenylacetyl-CoA ligase family.</text>
</comment>
<keyword evidence="5" id="KW-1185">Reference proteome</keyword>
<sequence length="442" mass="49913">MIFNKEIETLERSEMATLQLSRLQETVERVYQNVEFYKKKFDELHLKPNDIKSIEDIKKLPFTVKSDLRDHYPYGLFATPMEDIIRLHASSGTSGKPTVVAYTENDIDNWAEIVARSITAAGGSQNEVMHNAYGYGLFTGGLGLHDGGEKLGITTVPVSGGNTNRQILLLEDLKPQVICSTPSYALHIAEVMEEQGKDPRKTNLKYGIFGSEPWSEEMRNTLEEKFDIKAVDIYGLSEVVGPGVAIECHEEQNGLHIQEDHFFVEVIDPDTLETVPDGEEGELVFTSLTKEAFPVIRYRTGDIATITRKKCNCGRTTVRMSRVKGRIDDMLIIRGVNVFPFEMERSLLQMKALSPHYQIHLKKDGAMDAVELQVELSEPTFHQYKQDINHENIGNLKDYIQSTIKDECLVSVDVTILPPKSIPRSEGKAVRVVDQRTEHITQ</sequence>
<dbReference type="InterPro" id="IPR051414">
    <property type="entry name" value="Adenylate-forming_Reductase"/>
</dbReference>
<dbReference type="InterPro" id="IPR028154">
    <property type="entry name" value="AMP-dep_Lig_C"/>
</dbReference>
<dbReference type="InterPro" id="IPR042099">
    <property type="entry name" value="ANL_N_sf"/>
</dbReference>
<gene>
    <name evidence="4" type="ORF">J2Z81_002465</name>
</gene>
<protein>
    <recommendedName>
        <fullName evidence="1">Phenylacetate-coenzyme A ligase</fullName>
        <ecNumber evidence="1">6.2.1.30</ecNumber>
    </recommendedName>
    <alternativeName>
        <fullName evidence="1">Phenylacetyl-CoA ligase</fullName>
    </alternativeName>
</protein>
<dbReference type="EMBL" id="JAGIKX010000027">
    <property type="protein sequence ID" value="MBP2258482.1"/>
    <property type="molecule type" value="Genomic_DNA"/>
</dbReference>
<comment type="caution">
    <text evidence="4">The sequence shown here is derived from an EMBL/GenBank/DDBJ whole genome shotgun (WGS) entry which is preliminary data.</text>
</comment>
<keyword evidence="1 4" id="KW-0436">Ligase</keyword>
<dbReference type="GO" id="GO:0047475">
    <property type="term" value="F:phenylacetate-CoA ligase activity"/>
    <property type="evidence" value="ECO:0007669"/>
    <property type="project" value="UniProtKB-EC"/>
</dbReference>
<dbReference type="Pfam" id="PF00501">
    <property type="entry name" value="AMP-binding"/>
    <property type="match status" value="1"/>
</dbReference>
<dbReference type="PIRSF" id="PIRSF006444">
    <property type="entry name" value="PaaK"/>
    <property type="match status" value="1"/>
</dbReference>
<dbReference type="InterPro" id="IPR045851">
    <property type="entry name" value="AMP-bd_C_sf"/>
</dbReference>
<organism evidence="4 5">
    <name type="scientific">Virgibacillus alimentarius</name>
    <dbReference type="NCBI Taxonomy" id="698769"/>
    <lineage>
        <taxon>Bacteria</taxon>
        <taxon>Bacillati</taxon>
        <taxon>Bacillota</taxon>
        <taxon>Bacilli</taxon>
        <taxon>Bacillales</taxon>
        <taxon>Bacillaceae</taxon>
        <taxon>Virgibacillus</taxon>
    </lineage>
</organism>
<evidence type="ECO:0000313" key="5">
    <source>
        <dbReference type="Proteomes" id="UP001519294"/>
    </source>
</evidence>
<dbReference type="SUPFAM" id="SSF56801">
    <property type="entry name" value="Acetyl-CoA synthetase-like"/>
    <property type="match status" value="1"/>
</dbReference>
<comment type="catalytic activity">
    <reaction evidence="1">
        <text>2-phenylacetate + ATP + CoA = phenylacetyl-CoA + AMP + diphosphate</text>
        <dbReference type="Rhea" id="RHEA:20956"/>
        <dbReference type="ChEBI" id="CHEBI:18401"/>
        <dbReference type="ChEBI" id="CHEBI:30616"/>
        <dbReference type="ChEBI" id="CHEBI:33019"/>
        <dbReference type="ChEBI" id="CHEBI:57287"/>
        <dbReference type="ChEBI" id="CHEBI:57390"/>
        <dbReference type="ChEBI" id="CHEBI:456215"/>
        <dbReference type="EC" id="6.2.1.30"/>
    </reaction>
</comment>
<dbReference type="CDD" id="cd05913">
    <property type="entry name" value="PaaK"/>
    <property type="match status" value="1"/>
</dbReference>
<dbReference type="InterPro" id="IPR011880">
    <property type="entry name" value="PA_CoA_ligase"/>
</dbReference>
<accession>A0ABS4SAV3</accession>
<dbReference type="PANTHER" id="PTHR43439">
    <property type="entry name" value="PHENYLACETATE-COENZYME A LIGASE"/>
    <property type="match status" value="1"/>
</dbReference>
<reference evidence="4 5" key="1">
    <citation type="submission" date="2021-03" db="EMBL/GenBank/DDBJ databases">
        <title>Genomic Encyclopedia of Type Strains, Phase IV (KMG-IV): sequencing the most valuable type-strain genomes for metagenomic binning, comparative biology and taxonomic classification.</title>
        <authorList>
            <person name="Goeker M."/>
        </authorList>
    </citation>
    <scope>NUCLEOTIDE SEQUENCE [LARGE SCALE GENOMIC DNA]</scope>
    <source>
        <strain evidence="4 5">DSM 25790</strain>
    </source>
</reference>
<name>A0ABS4SAV3_9BACI</name>
<feature type="domain" description="AMP-dependent synthetase/ligase" evidence="2">
    <location>
        <begin position="79"/>
        <end position="286"/>
    </location>
</feature>